<keyword evidence="2" id="KW-0472">Membrane</keyword>
<dbReference type="PANTHER" id="PTHR37213:SF1">
    <property type="entry name" value="SUBTILISIN-LIKE PROTEASE"/>
    <property type="match status" value="1"/>
</dbReference>
<dbReference type="Proteomes" id="UP001489004">
    <property type="component" value="Unassembled WGS sequence"/>
</dbReference>
<organism evidence="3 4">
    <name type="scientific">[Myrmecia] bisecta</name>
    <dbReference type="NCBI Taxonomy" id="41462"/>
    <lineage>
        <taxon>Eukaryota</taxon>
        <taxon>Viridiplantae</taxon>
        <taxon>Chlorophyta</taxon>
        <taxon>core chlorophytes</taxon>
        <taxon>Trebouxiophyceae</taxon>
        <taxon>Trebouxiales</taxon>
        <taxon>Trebouxiaceae</taxon>
        <taxon>Myrmecia</taxon>
    </lineage>
</organism>
<evidence type="ECO:0000256" key="2">
    <source>
        <dbReference type="SAM" id="Phobius"/>
    </source>
</evidence>
<keyword evidence="2" id="KW-1133">Transmembrane helix</keyword>
<reference evidence="3 4" key="1">
    <citation type="journal article" date="2024" name="Nat. Commun.">
        <title>Phylogenomics reveals the evolutionary origins of lichenization in chlorophyte algae.</title>
        <authorList>
            <person name="Puginier C."/>
            <person name="Libourel C."/>
            <person name="Otte J."/>
            <person name="Skaloud P."/>
            <person name="Haon M."/>
            <person name="Grisel S."/>
            <person name="Petersen M."/>
            <person name="Berrin J.G."/>
            <person name="Delaux P.M."/>
            <person name="Dal Grande F."/>
            <person name="Keller J."/>
        </authorList>
    </citation>
    <scope>NUCLEOTIDE SEQUENCE [LARGE SCALE GENOMIC DNA]</scope>
    <source>
        <strain evidence="3 4">SAG 2043</strain>
    </source>
</reference>
<comment type="caution">
    <text evidence="3">The sequence shown here is derived from an EMBL/GenBank/DDBJ whole genome shotgun (WGS) entry which is preliminary data.</text>
</comment>
<evidence type="ECO:0000256" key="1">
    <source>
        <dbReference type="SAM" id="MobiDB-lite"/>
    </source>
</evidence>
<protein>
    <submittedName>
        <fullName evidence="3">Uncharacterized protein</fullName>
    </submittedName>
</protein>
<dbReference type="PANTHER" id="PTHR37213">
    <property type="entry name" value="SUBTILISIN-LIKE PROTEASE"/>
    <property type="match status" value="1"/>
</dbReference>
<dbReference type="AlphaFoldDB" id="A0AAW1PPZ2"/>
<keyword evidence="2" id="KW-0812">Transmembrane</keyword>
<proteinExistence type="predicted"/>
<evidence type="ECO:0000313" key="3">
    <source>
        <dbReference type="EMBL" id="KAK9810184.1"/>
    </source>
</evidence>
<evidence type="ECO:0000313" key="4">
    <source>
        <dbReference type="Proteomes" id="UP001489004"/>
    </source>
</evidence>
<keyword evidence="4" id="KW-1185">Reference proteome</keyword>
<dbReference type="EMBL" id="JALJOR010000010">
    <property type="protein sequence ID" value="KAK9810184.1"/>
    <property type="molecule type" value="Genomic_DNA"/>
</dbReference>
<sequence>MSSAWGRKTAGFRRAFSETLGFRGPKNIAAWGVAGVIAYALWVRPEKQARQEREAARERAKQFAAQSGIADVDKARPYADPQDTGLIKGGRRL</sequence>
<feature type="region of interest" description="Disordered" evidence="1">
    <location>
        <begin position="74"/>
        <end position="93"/>
    </location>
</feature>
<gene>
    <name evidence="3" type="ORF">WJX72_006437</name>
</gene>
<name>A0AAW1PPZ2_9CHLO</name>
<feature type="transmembrane region" description="Helical" evidence="2">
    <location>
        <begin position="28"/>
        <end position="44"/>
    </location>
</feature>
<accession>A0AAW1PPZ2</accession>